<evidence type="ECO:0000256" key="2">
    <source>
        <dbReference type="ARBA" id="ARBA00005417"/>
    </source>
</evidence>
<dbReference type="SMART" id="SM00382">
    <property type="entry name" value="AAA"/>
    <property type="match status" value="1"/>
</dbReference>
<dbReference type="InterPro" id="IPR003593">
    <property type="entry name" value="AAA+_ATPase"/>
</dbReference>
<dbReference type="RefSeq" id="WP_200336873.1">
    <property type="nucleotide sequence ID" value="NZ_CP066786.1"/>
</dbReference>
<dbReference type="InterPro" id="IPR011527">
    <property type="entry name" value="ABC1_TM_dom"/>
</dbReference>
<organism evidence="12 13">
    <name type="scientific">Martelella lutilitoris</name>
    <dbReference type="NCBI Taxonomy" id="2583532"/>
    <lineage>
        <taxon>Bacteria</taxon>
        <taxon>Pseudomonadati</taxon>
        <taxon>Pseudomonadota</taxon>
        <taxon>Alphaproteobacteria</taxon>
        <taxon>Hyphomicrobiales</taxon>
        <taxon>Aurantimonadaceae</taxon>
        <taxon>Martelella</taxon>
    </lineage>
</organism>
<evidence type="ECO:0000256" key="8">
    <source>
        <dbReference type="ARBA" id="ARBA00024725"/>
    </source>
</evidence>
<dbReference type="SUPFAM" id="SSF52540">
    <property type="entry name" value="P-loop containing nucleoside triphosphate hydrolases"/>
    <property type="match status" value="1"/>
</dbReference>
<keyword evidence="3 9" id="KW-0812">Transmembrane</keyword>
<accession>A0A7T7HLD5</accession>
<comment type="subcellular location">
    <subcellularLocation>
        <location evidence="1">Cell membrane</location>
        <topology evidence="1">Multi-pass membrane protein</topology>
    </subcellularLocation>
</comment>
<evidence type="ECO:0000313" key="12">
    <source>
        <dbReference type="EMBL" id="QQM31313.1"/>
    </source>
</evidence>
<evidence type="ECO:0000256" key="1">
    <source>
        <dbReference type="ARBA" id="ARBA00004651"/>
    </source>
</evidence>
<dbReference type="InterPro" id="IPR039421">
    <property type="entry name" value="Type_1_exporter"/>
</dbReference>
<evidence type="ECO:0000259" key="11">
    <source>
        <dbReference type="PROSITE" id="PS50929"/>
    </source>
</evidence>
<dbReference type="Pfam" id="PF00664">
    <property type="entry name" value="ABC_membrane"/>
    <property type="match status" value="1"/>
</dbReference>
<comment type="function">
    <text evidence="8">Part of an ABC transporter complex. Transmembrane domains (TMD) form a pore in the inner membrane and the ATP-binding domain (NBD) is responsible for energy generation.</text>
</comment>
<dbReference type="GO" id="GO:0015421">
    <property type="term" value="F:ABC-type oligopeptide transporter activity"/>
    <property type="evidence" value="ECO:0007669"/>
    <property type="project" value="TreeGrafter"/>
</dbReference>
<dbReference type="FunFam" id="3.40.50.300:FF:000218">
    <property type="entry name" value="Multidrug ABC transporter ATP-binding protein"/>
    <property type="match status" value="1"/>
</dbReference>
<gene>
    <name evidence="12" type="ORF">JET14_03825</name>
</gene>
<dbReference type="InterPro" id="IPR036640">
    <property type="entry name" value="ABC1_TM_sf"/>
</dbReference>
<evidence type="ECO:0000256" key="4">
    <source>
        <dbReference type="ARBA" id="ARBA00022741"/>
    </source>
</evidence>
<feature type="domain" description="ABC transporter" evidence="10">
    <location>
        <begin position="370"/>
        <end position="609"/>
    </location>
</feature>
<evidence type="ECO:0000256" key="3">
    <source>
        <dbReference type="ARBA" id="ARBA00022692"/>
    </source>
</evidence>
<keyword evidence="6 9" id="KW-1133">Transmembrane helix</keyword>
<name>A0A7T7HLD5_9HYPH</name>
<dbReference type="PROSITE" id="PS50929">
    <property type="entry name" value="ABC_TM1F"/>
    <property type="match status" value="1"/>
</dbReference>
<dbReference type="GO" id="GO:0005524">
    <property type="term" value="F:ATP binding"/>
    <property type="evidence" value="ECO:0007669"/>
    <property type="project" value="UniProtKB-KW"/>
</dbReference>
<dbReference type="Pfam" id="PF00005">
    <property type="entry name" value="ABC_tran"/>
    <property type="match status" value="1"/>
</dbReference>
<keyword evidence="4" id="KW-0547">Nucleotide-binding</keyword>
<feature type="transmembrane region" description="Helical" evidence="9">
    <location>
        <begin position="281"/>
        <end position="301"/>
    </location>
</feature>
<dbReference type="Proteomes" id="UP000596083">
    <property type="component" value="Chromosome"/>
</dbReference>
<evidence type="ECO:0000259" key="10">
    <source>
        <dbReference type="PROSITE" id="PS50893"/>
    </source>
</evidence>
<evidence type="ECO:0000313" key="13">
    <source>
        <dbReference type="Proteomes" id="UP000596083"/>
    </source>
</evidence>
<keyword evidence="5 12" id="KW-0067">ATP-binding</keyword>
<dbReference type="InterPro" id="IPR017871">
    <property type="entry name" value="ABC_transporter-like_CS"/>
</dbReference>
<feature type="transmembrane region" description="Helical" evidence="9">
    <location>
        <begin position="89"/>
        <end position="109"/>
    </location>
</feature>
<evidence type="ECO:0000256" key="6">
    <source>
        <dbReference type="ARBA" id="ARBA00022989"/>
    </source>
</evidence>
<evidence type="ECO:0000256" key="9">
    <source>
        <dbReference type="SAM" id="Phobius"/>
    </source>
</evidence>
<reference evidence="12 13" key="1">
    <citation type="submission" date="2020-12" db="EMBL/GenBank/DDBJ databases">
        <authorList>
            <person name="Zheng R.K."/>
            <person name="Sun C.M."/>
        </authorList>
    </citation>
    <scope>NUCLEOTIDE SEQUENCE [LARGE SCALE GENOMIC DNA]</scope>
    <source>
        <strain evidence="12 13">ZRK001</strain>
    </source>
</reference>
<dbReference type="InterPro" id="IPR003439">
    <property type="entry name" value="ABC_transporter-like_ATP-bd"/>
</dbReference>
<dbReference type="AlphaFoldDB" id="A0A7T7HLD5"/>
<dbReference type="PANTHER" id="PTHR43394:SF1">
    <property type="entry name" value="ATP-BINDING CASSETTE SUB-FAMILY B MEMBER 10, MITOCHONDRIAL"/>
    <property type="match status" value="1"/>
</dbReference>
<dbReference type="EMBL" id="CP066786">
    <property type="protein sequence ID" value="QQM31313.1"/>
    <property type="molecule type" value="Genomic_DNA"/>
</dbReference>
<dbReference type="PROSITE" id="PS00211">
    <property type="entry name" value="ABC_TRANSPORTER_1"/>
    <property type="match status" value="1"/>
</dbReference>
<dbReference type="PANTHER" id="PTHR43394">
    <property type="entry name" value="ATP-DEPENDENT PERMEASE MDL1, MITOCHONDRIAL"/>
    <property type="match status" value="1"/>
</dbReference>
<feature type="transmembrane region" description="Helical" evidence="9">
    <location>
        <begin position="168"/>
        <end position="187"/>
    </location>
</feature>
<keyword evidence="7 9" id="KW-0472">Membrane</keyword>
<dbReference type="Gene3D" id="1.20.1560.10">
    <property type="entry name" value="ABC transporter type 1, transmembrane domain"/>
    <property type="match status" value="1"/>
</dbReference>
<evidence type="ECO:0000256" key="7">
    <source>
        <dbReference type="ARBA" id="ARBA00023136"/>
    </source>
</evidence>
<dbReference type="Gene3D" id="3.40.50.300">
    <property type="entry name" value="P-loop containing nucleotide triphosphate hydrolases"/>
    <property type="match status" value="1"/>
</dbReference>
<dbReference type="CDD" id="cd07346">
    <property type="entry name" value="ABC_6TM_exporters"/>
    <property type="match status" value="1"/>
</dbReference>
<sequence length="622" mass="68380">MIFQRIAALFERWIDPLADRAPEQPPEKLLAFLWFFLRQAKWPFFAMLVVGGGVAIMESASFWFMGVLIDILDGTSREAGWSGLMAEHGAALIGMAFAMVVVRVGLTALQMLIEEQTIVPGFNNLVRWQSYRYVARQSLDFFQNDFAGRIVTKVTAAGQSIGDLMSSLLQVVWFMAIYAISTMALVAALDWRLAALIALWIAIFAVLARFFVPRIRENARELAEANSMMSGRMVDSFSNILTLKLFGSDEGNDVYMRGGFERLIARVQAFTRLITGVRASLSLLSGVMITAIAAFSVHLWFSSDITSGDVAFTLGLSLRLSMLLGRLMMQLNGIMRAIGTIQNSAELISQPIGLVDKPDAVPLVLRSPEIRFDHVSFGYDGGKGVIRDLVLDIRAGEKVGIVGRSGAGKSTLVNLLLRFYDVDSGRILIDGQNVAEVTQESLRAQIGMVTQDTGLLHRPIRDNIRFGNENADDDMLWEAVERAEADSFIADLVDLRGRRGLDAYVGERGVKLSGGQRQRIAISRVMLKDAPILVLDEATSALDSEVEAAIQANLMKLMEGKTVLAIAHRLSTIAALDRLIVMDKGRIVEQGTHEALIEKGGLYASLWARQSGGFLPELDDGE</sequence>
<dbReference type="InterPro" id="IPR027417">
    <property type="entry name" value="P-loop_NTPase"/>
</dbReference>
<dbReference type="KEGG" id="mlut:JET14_03825"/>
<dbReference type="PROSITE" id="PS50893">
    <property type="entry name" value="ABC_TRANSPORTER_2"/>
    <property type="match status" value="1"/>
</dbReference>
<comment type="similarity">
    <text evidence="2">Belongs to the ABC transporter superfamily.</text>
</comment>
<evidence type="ECO:0000256" key="5">
    <source>
        <dbReference type="ARBA" id="ARBA00022840"/>
    </source>
</evidence>
<dbReference type="GO" id="GO:0005886">
    <property type="term" value="C:plasma membrane"/>
    <property type="evidence" value="ECO:0007669"/>
    <property type="project" value="UniProtKB-SubCell"/>
</dbReference>
<feature type="transmembrane region" description="Helical" evidence="9">
    <location>
        <begin position="44"/>
        <end position="69"/>
    </location>
</feature>
<dbReference type="GO" id="GO:0016887">
    <property type="term" value="F:ATP hydrolysis activity"/>
    <property type="evidence" value="ECO:0007669"/>
    <property type="project" value="InterPro"/>
</dbReference>
<feature type="domain" description="ABC transmembrane type-1" evidence="11">
    <location>
        <begin position="45"/>
        <end position="336"/>
    </location>
</feature>
<feature type="transmembrane region" description="Helical" evidence="9">
    <location>
        <begin position="193"/>
        <end position="212"/>
    </location>
</feature>
<protein>
    <submittedName>
        <fullName evidence="12">ABC transporter ATP-binding protein</fullName>
    </submittedName>
</protein>
<dbReference type="SUPFAM" id="SSF90123">
    <property type="entry name" value="ABC transporter transmembrane region"/>
    <property type="match status" value="1"/>
</dbReference>
<proteinExistence type="inferred from homology"/>